<gene>
    <name evidence="1" type="ORF">FA95DRAFT_1577586</name>
</gene>
<organism evidence="1 2">
    <name type="scientific">Auriscalpium vulgare</name>
    <dbReference type="NCBI Taxonomy" id="40419"/>
    <lineage>
        <taxon>Eukaryota</taxon>
        <taxon>Fungi</taxon>
        <taxon>Dikarya</taxon>
        <taxon>Basidiomycota</taxon>
        <taxon>Agaricomycotina</taxon>
        <taxon>Agaricomycetes</taxon>
        <taxon>Russulales</taxon>
        <taxon>Auriscalpiaceae</taxon>
        <taxon>Auriscalpium</taxon>
    </lineage>
</organism>
<protein>
    <submittedName>
        <fullName evidence="1">Uncharacterized protein</fullName>
    </submittedName>
</protein>
<keyword evidence="2" id="KW-1185">Reference proteome</keyword>
<evidence type="ECO:0000313" key="2">
    <source>
        <dbReference type="Proteomes" id="UP000814033"/>
    </source>
</evidence>
<dbReference type="EMBL" id="MU276302">
    <property type="protein sequence ID" value="KAI0039465.1"/>
    <property type="molecule type" value="Genomic_DNA"/>
</dbReference>
<reference evidence="1" key="1">
    <citation type="submission" date="2021-02" db="EMBL/GenBank/DDBJ databases">
        <authorList>
            <consortium name="DOE Joint Genome Institute"/>
            <person name="Ahrendt S."/>
            <person name="Looney B.P."/>
            <person name="Miyauchi S."/>
            <person name="Morin E."/>
            <person name="Drula E."/>
            <person name="Courty P.E."/>
            <person name="Chicoki N."/>
            <person name="Fauchery L."/>
            <person name="Kohler A."/>
            <person name="Kuo A."/>
            <person name="Labutti K."/>
            <person name="Pangilinan J."/>
            <person name="Lipzen A."/>
            <person name="Riley R."/>
            <person name="Andreopoulos W."/>
            <person name="He G."/>
            <person name="Johnson J."/>
            <person name="Barry K.W."/>
            <person name="Grigoriev I.V."/>
            <person name="Nagy L."/>
            <person name="Hibbett D."/>
            <person name="Henrissat B."/>
            <person name="Matheny P.B."/>
            <person name="Labbe J."/>
            <person name="Martin F."/>
        </authorList>
    </citation>
    <scope>NUCLEOTIDE SEQUENCE</scope>
    <source>
        <strain evidence="1">FP105234-sp</strain>
    </source>
</reference>
<dbReference type="Proteomes" id="UP000814033">
    <property type="component" value="Unassembled WGS sequence"/>
</dbReference>
<proteinExistence type="predicted"/>
<name>A0ACB8R6S6_9AGAM</name>
<evidence type="ECO:0000313" key="1">
    <source>
        <dbReference type="EMBL" id="KAI0039465.1"/>
    </source>
</evidence>
<sequence length="667" mass="72727">MANGRKHNRVESPTGSEEEGERSPSPELTPAQKRTRTLANKRAQAAQAAGKDTVLKRSQPPDTSALAKASGMPRDRSKRKAADASVASVVPPRKKSAGKAQHENRDDHPQAGGDTGDTSQQPAKVTSSAALKKGGTTQGHEDLLNKMPAGAFDGDRESSPVIAPVSQAAFGNTDRDEYDLASSADEDLVEVLPEKNETWDLSSGEDSGSDSGQKKGSKLHKQFKAGVPQWEADDASGAPLSARERELQALADADLSDFDPNVVPRPTERTTAAHPSQQAAAQQKQQAAAQQKQQVVPARKGLRTLTCVAGQKTKTTTKTTSDVATHLSRPASSADMQHQGDSQIETATRTRSAAASVEAAALETNWPSSTDVVRIRGRRMTLGDQSREVREVISKAAADEVPYGICFDTAYPSADRRVEQLQRALIRAATSLNRYAIAKRLKEDEAYVMQMIKIPEARVSNYRKKFKDVASHIVKPMYNLSGIPESKYIRRLKKMRAPDARLYIFPGDFATLALETGEPFFHPAVIAVIREVCFGPTASPRFSRTMYAKIGRNQDIPELPRSMVAMAATADCQLDAALSAYDLSPEAPTVVDFTADQFGKVYKEHWTRLRRLKKTSAVGYSRLMSRLYHAVSQNGSNSDVDTEDDMQPIAEDDFVDDEAFLRAFGEE</sequence>
<reference evidence="1" key="2">
    <citation type="journal article" date="2022" name="New Phytol.">
        <title>Evolutionary transition to the ectomycorrhizal habit in the genomes of a hyperdiverse lineage of mushroom-forming fungi.</title>
        <authorList>
            <person name="Looney B."/>
            <person name="Miyauchi S."/>
            <person name="Morin E."/>
            <person name="Drula E."/>
            <person name="Courty P.E."/>
            <person name="Kohler A."/>
            <person name="Kuo A."/>
            <person name="LaButti K."/>
            <person name="Pangilinan J."/>
            <person name="Lipzen A."/>
            <person name="Riley R."/>
            <person name="Andreopoulos W."/>
            <person name="He G."/>
            <person name="Johnson J."/>
            <person name="Nolan M."/>
            <person name="Tritt A."/>
            <person name="Barry K.W."/>
            <person name="Grigoriev I.V."/>
            <person name="Nagy L.G."/>
            <person name="Hibbett D."/>
            <person name="Henrissat B."/>
            <person name="Matheny P.B."/>
            <person name="Labbe J."/>
            <person name="Martin F.M."/>
        </authorList>
    </citation>
    <scope>NUCLEOTIDE SEQUENCE</scope>
    <source>
        <strain evidence="1">FP105234-sp</strain>
    </source>
</reference>
<comment type="caution">
    <text evidence="1">The sequence shown here is derived from an EMBL/GenBank/DDBJ whole genome shotgun (WGS) entry which is preliminary data.</text>
</comment>
<accession>A0ACB8R6S6</accession>